<feature type="domain" description="2,6-dihydroxypyridine 3-monooxygenase substrate binding" evidence="1">
    <location>
        <begin position="165"/>
        <end position="291"/>
    </location>
</feature>
<dbReference type="InterPro" id="IPR036188">
    <property type="entry name" value="FAD/NAD-bd_sf"/>
</dbReference>
<gene>
    <name evidence="2" type="ORF">GA0061102_101528</name>
</gene>
<evidence type="ECO:0000313" key="3">
    <source>
        <dbReference type="Proteomes" id="UP000199435"/>
    </source>
</evidence>
<dbReference type="InterPro" id="IPR054707">
    <property type="entry name" value="DhpH_subs-bd"/>
</dbReference>
<protein>
    <submittedName>
        <fullName evidence="2">2-polyprenyl-6-methoxyphenol hydroxylase</fullName>
    </submittedName>
</protein>
<dbReference type="InterPro" id="IPR053212">
    <property type="entry name" value="DHP_3-monooxygenase"/>
</dbReference>
<dbReference type="EMBL" id="FMAH01000015">
    <property type="protein sequence ID" value="SCB28853.1"/>
    <property type="molecule type" value="Genomic_DNA"/>
</dbReference>
<name>A0A1C3VM20_9HYPH</name>
<dbReference type="SUPFAM" id="SSF51905">
    <property type="entry name" value="FAD/NAD(P)-binding domain"/>
    <property type="match status" value="1"/>
</dbReference>
<dbReference type="SUPFAM" id="SSF54373">
    <property type="entry name" value="FAD-linked reductases, C-terminal domain"/>
    <property type="match status" value="1"/>
</dbReference>
<proteinExistence type="predicted"/>
<dbReference type="OrthoDB" id="5499180at2"/>
<dbReference type="NCBIfam" id="NF005566">
    <property type="entry name" value="PRK07236.1"/>
    <property type="match status" value="1"/>
</dbReference>
<dbReference type="PRINTS" id="PR00420">
    <property type="entry name" value="RNGMNOXGNASE"/>
</dbReference>
<evidence type="ECO:0000313" key="2">
    <source>
        <dbReference type="EMBL" id="SCB28853.1"/>
    </source>
</evidence>
<dbReference type="PANTHER" id="PTHR47469">
    <property type="entry name" value="MONOOXYGENASE-LIKE"/>
    <property type="match status" value="1"/>
</dbReference>
<dbReference type="RefSeq" id="WP_092849324.1">
    <property type="nucleotide sequence ID" value="NZ_FMAH01000015.1"/>
</dbReference>
<organism evidence="2 3">
    <name type="scientific">Rhizobium miluonense</name>
    <dbReference type="NCBI Taxonomy" id="411945"/>
    <lineage>
        <taxon>Bacteria</taxon>
        <taxon>Pseudomonadati</taxon>
        <taxon>Pseudomonadota</taxon>
        <taxon>Alphaproteobacteria</taxon>
        <taxon>Hyphomicrobiales</taxon>
        <taxon>Rhizobiaceae</taxon>
        <taxon>Rhizobium/Agrobacterium group</taxon>
        <taxon>Rhizobium</taxon>
    </lineage>
</organism>
<accession>A0A1C3VM20</accession>
<dbReference type="PANTHER" id="PTHR47469:SF2">
    <property type="entry name" value="OS06G0597600 PROTEIN"/>
    <property type="match status" value="1"/>
</dbReference>
<dbReference type="Proteomes" id="UP000199435">
    <property type="component" value="Unassembled WGS sequence"/>
</dbReference>
<evidence type="ECO:0000259" key="1">
    <source>
        <dbReference type="Pfam" id="PF22607"/>
    </source>
</evidence>
<dbReference type="Pfam" id="PF22607">
    <property type="entry name" value="FAD_binding-like"/>
    <property type="match status" value="1"/>
</dbReference>
<dbReference type="STRING" id="411945.GA0061102_101528"/>
<reference evidence="3" key="1">
    <citation type="submission" date="2016-08" db="EMBL/GenBank/DDBJ databases">
        <authorList>
            <person name="Varghese N."/>
            <person name="Submissions Spin"/>
        </authorList>
    </citation>
    <scope>NUCLEOTIDE SEQUENCE [LARGE SCALE GENOMIC DNA]</scope>
    <source>
        <strain evidence="3">HAMBI 2971</strain>
    </source>
</reference>
<keyword evidence="3" id="KW-1185">Reference proteome</keyword>
<sequence length="370" mass="40573">MKPMRIRIVGGSLAGLFIGNLLQRDGHDVKIYERSSSGLAGRGAGLVGQRELFKILRVLGCEHLAHVGVVAKERIYLNRDGGVAEVFSTPQTQISWDVLYATVASHLPMDSYVVGRAVKNVAETPQGVRLTFEGNETEEAELVIGADGMGSVVRGFVSRENRNEFAGYVAWRGLIPETALPAEVSILVDRFAFYIVRGVHMLGYLVPGQNGEMEKGKRRYNWVWYRLVPHAELAALFTGVDGRTFEYSLPRGALSETRLQTLRQDAFSVLPPQFAQVVEAEPLPSIHGIFDYEAERMVSRRVALVGDAAFVVRPHTAMGVAKAAGDALALREALSRSDNLAEALARYEHERLPVGKEIAAYGRRLGASAL</sequence>
<dbReference type="Gene3D" id="3.50.50.60">
    <property type="entry name" value="FAD/NAD(P)-binding domain"/>
    <property type="match status" value="2"/>
</dbReference>
<dbReference type="AlphaFoldDB" id="A0A1C3VM20"/>